<keyword evidence="2" id="KW-1185">Reference proteome</keyword>
<proteinExistence type="predicted"/>
<protein>
    <recommendedName>
        <fullName evidence="3">DUF4367 domain-containing protein</fullName>
    </recommendedName>
</protein>
<evidence type="ECO:0008006" key="3">
    <source>
        <dbReference type="Google" id="ProtNLM"/>
    </source>
</evidence>
<dbReference type="Proteomes" id="UP000234789">
    <property type="component" value="Unassembled WGS sequence"/>
</dbReference>
<dbReference type="RefSeq" id="WP_101807406.1">
    <property type="nucleotide sequence ID" value="NZ_NFEZ01000001.1"/>
</dbReference>
<gene>
    <name evidence="1" type="ORF">B8V81_0127</name>
</gene>
<dbReference type="EMBL" id="NFEZ01000001">
    <property type="protein sequence ID" value="PLT47995.1"/>
    <property type="molecule type" value="Genomic_DNA"/>
</dbReference>
<accession>A0A2N5NCC7</accession>
<dbReference type="AlphaFoldDB" id="A0A2N5NCC7"/>
<organism evidence="1 2">
    <name type="scientific">Paenibacillus pasadenensis</name>
    <dbReference type="NCBI Taxonomy" id="217090"/>
    <lineage>
        <taxon>Bacteria</taxon>
        <taxon>Bacillati</taxon>
        <taxon>Bacillota</taxon>
        <taxon>Bacilli</taxon>
        <taxon>Bacillales</taxon>
        <taxon>Paenibacillaceae</taxon>
        <taxon>Paenibacillus</taxon>
    </lineage>
</organism>
<comment type="caution">
    <text evidence="1">The sequence shown here is derived from an EMBL/GenBank/DDBJ whole genome shotgun (WGS) entry which is preliminary data.</text>
</comment>
<sequence>MPDGYRFDSGYLLPSAPADPALLASLGEELALQAEGAAADDEIAVRKLDRPAPDSVLLRYTNGSDELRLIVTKQDPALTKTTVMQNEQDAAEKLTVGGTEAFYIRAGEGERALDAGRNRLGWIDADKNLRFYLFDTNANTLGKADFERLAQDLIARN</sequence>
<reference evidence="1 2" key="1">
    <citation type="submission" date="2017-05" db="EMBL/GenBank/DDBJ databases">
        <title>Functional genome analysis of Paenibacillus pasadenensis strain R16: insights on endophytic life style and antifungal activity.</title>
        <authorList>
            <person name="Passera A."/>
            <person name="Marcolungo L."/>
            <person name="Casati P."/>
            <person name="Brasca M."/>
            <person name="Quaglino F."/>
            <person name="Delledonne M."/>
        </authorList>
    </citation>
    <scope>NUCLEOTIDE SEQUENCE [LARGE SCALE GENOMIC DNA]</scope>
    <source>
        <strain evidence="1 2">R16</strain>
    </source>
</reference>
<name>A0A2N5NCC7_9BACL</name>
<evidence type="ECO:0000313" key="2">
    <source>
        <dbReference type="Proteomes" id="UP000234789"/>
    </source>
</evidence>
<evidence type="ECO:0000313" key="1">
    <source>
        <dbReference type="EMBL" id="PLT47995.1"/>
    </source>
</evidence>